<evidence type="ECO:0000256" key="1">
    <source>
        <dbReference type="SAM" id="MobiDB-lite"/>
    </source>
</evidence>
<comment type="caution">
    <text evidence="3">The sequence shown here is derived from an EMBL/GenBank/DDBJ whole genome shotgun (WGS) entry which is preliminary data.</text>
</comment>
<dbReference type="PANTHER" id="PTHR11161">
    <property type="entry name" value="O-ACYLTRANSFERASE"/>
    <property type="match status" value="1"/>
</dbReference>
<feature type="transmembrane region" description="Helical" evidence="2">
    <location>
        <begin position="186"/>
        <end position="211"/>
    </location>
</feature>
<dbReference type="Proteomes" id="UP001205105">
    <property type="component" value="Unassembled WGS sequence"/>
</dbReference>
<feature type="transmembrane region" description="Helical" evidence="2">
    <location>
        <begin position="312"/>
        <end position="331"/>
    </location>
</feature>
<gene>
    <name evidence="3" type="ORF">COHA_002715</name>
</gene>
<evidence type="ECO:0000256" key="2">
    <source>
        <dbReference type="SAM" id="Phobius"/>
    </source>
</evidence>
<dbReference type="EMBL" id="JADXDR010000036">
    <property type="protein sequence ID" value="KAI7843817.1"/>
    <property type="molecule type" value="Genomic_DNA"/>
</dbReference>
<feature type="transmembrane region" description="Helical" evidence="2">
    <location>
        <begin position="281"/>
        <end position="300"/>
    </location>
</feature>
<keyword evidence="2" id="KW-0472">Membrane</keyword>
<feature type="transmembrane region" description="Helical" evidence="2">
    <location>
        <begin position="223"/>
        <end position="243"/>
    </location>
</feature>
<dbReference type="PANTHER" id="PTHR11161:SF12">
    <property type="entry name" value="ACYLTRANSFERASE 3 DOMAIN-CONTAINING PROTEIN-RELATED"/>
    <property type="match status" value="1"/>
</dbReference>
<evidence type="ECO:0008006" key="5">
    <source>
        <dbReference type="Google" id="ProtNLM"/>
    </source>
</evidence>
<dbReference type="AlphaFoldDB" id="A0AAD5H8L4"/>
<feature type="transmembrane region" description="Helical" evidence="2">
    <location>
        <begin position="351"/>
        <end position="374"/>
    </location>
</feature>
<feature type="transmembrane region" description="Helical" evidence="2">
    <location>
        <begin position="407"/>
        <end position="424"/>
    </location>
</feature>
<protein>
    <recommendedName>
        <fullName evidence="5">Acyltransferase 3 domain-containing protein</fullName>
    </recommendedName>
</protein>
<reference evidence="3" key="1">
    <citation type="submission" date="2020-11" db="EMBL/GenBank/DDBJ databases">
        <title>Chlorella ohadii genome sequencing and assembly.</title>
        <authorList>
            <person name="Murik O."/>
            <person name="Treves H."/>
            <person name="Kedem I."/>
            <person name="Shotland Y."/>
            <person name="Kaplan A."/>
        </authorList>
    </citation>
    <scope>NUCLEOTIDE SEQUENCE</scope>
    <source>
        <strain evidence="3">1</strain>
    </source>
</reference>
<feature type="compositionally biased region" description="Pro residues" evidence="1">
    <location>
        <begin position="23"/>
        <end position="32"/>
    </location>
</feature>
<sequence length="463" mass="49694">MVVTRSRAAADATTSPGGAAGATPPPSPPPPVDTACLEGVRAVASIGVSMLHAYMSWQYWLDYDTKFQLTRRSWLIKAASAGMAWVDVLFVLSTLLAAMQLLPTLEDRRTRAPSCRAVVLRYWRRRAARILPAHLVTTLLAVVALGPAEPQKEAVVQRWMHLSACPSSAWANLLFIQNWLPAACPIHLWTVAIQARGAVQFFVALPLFLCALRPRSPGFRTRLAAGLAACILGGTAWRLAAAWRAPEPLEFPIADFATDSVAQRSWAAMLHSTYLPTGARMAELAIGVALGALLTSPAALKAVQHRRAFVSAVALVLQAAYVHQLVARPLLFRQPDSQPWPASSTRLQAALLWHGSPFMAALVAATLAALLLGADPLHAAAARLLSTAVFKPLARLSFAQYLISEHARLWALLLLPTGLLPGLIRSAPLAGFAAVWLGGLAAAYACAVPLHVLVERRWAPKAV</sequence>
<evidence type="ECO:0000313" key="3">
    <source>
        <dbReference type="EMBL" id="KAI7843817.1"/>
    </source>
</evidence>
<evidence type="ECO:0000313" key="4">
    <source>
        <dbReference type="Proteomes" id="UP001205105"/>
    </source>
</evidence>
<feature type="transmembrane region" description="Helical" evidence="2">
    <location>
        <begin position="430"/>
        <end position="454"/>
    </location>
</feature>
<feature type="region of interest" description="Disordered" evidence="1">
    <location>
        <begin position="1"/>
        <end position="33"/>
    </location>
</feature>
<feature type="transmembrane region" description="Helical" evidence="2">
    <location>
        <begin position="74"/>
        <end position="99"/>
    </location>
</feature>
<feature type="compositionally biased region" description="Low complexity" evidence="1">
    <location>
        <begin position="1"/>
        <end position="17"/>
    </location>
</feature>
<keyword evidence="2" id="KW-0812">Transmembrane</keyword>
<accession>A0AAD5H8L4</accession>
<keyword evidence="2" id="KW-1133">Transmembrane helix</keyword>
<dbReference type="InterPro" id="IPR052728">
    <property type="entry name" value="O2_lipid_transport_reg"/>
</dbReference>
<feature type="transmembrane region" description="Helical" evidence="2">
    <location>
        <begin position="130"/>
        <end position="148"/>
    </location>
</feature>
<proteinExistence type="predicted"/>
<keyword evidence="4" id="KW-1185">Reference proteome</keyword>
<organism evidence="3 4">
    <name type="scientific">Chlorella ohadii</name>
    <dbReference type="NCBI Taxonomy" id="2649997"/>
    <lineage>
        <taxon>Eukaryota</taxon>
        <taxon>Viridiplantae</taxon>
        <taxon>Chlorophyta</taxon>
        <taxon>core chlorophytes</taxon>
        <taxon>Trebouxiophyceae</taxon>
        <taxon>Chlorellales</taxon>
        <taxon>Chlorellaceae</taxon>
        <taxon>Chlorella clade</taxon>
        <taxon>Chlorella</taxon>
    </lineage>
</organism>
<name>A0AAD5H8L4_9CHLO</name>